<organism evidence="7 8">
    <name type="scientific">Bacillus taeanensis</name>
    <dbReference type="NCBI Taxonomy" id="273032"/>
    <lineage>
        <taxon>Bacteria</taxon>
        <taxon>Bacillati</taxon>
        <taxon>Bacillota</taxon>
        <taxon>Bacilli</taxon>
        <taxon>Bacillales</taxon>
        <taxon>Bacillaceae</taxon>
        <taxon>Bacillus</taxon>
    </lineage>
</organism>
<feature type="transmembrane region" description="Helical" evidence="6">
    <location>
        <begin position="26"/>
        <end position="48"/>
    </location>
</feature>
<evidence type="ECO:0000256" key="6">
    <source>
        <dbReference type="SAM" id="Phobius"/>
    </source>
</evidence>
<keyword evidence="8" id="KW-1185">Reference proteome</keyword>
<keyword evidence="3 6" id="KW-0812">Transmembrane</keyword>
<evidence type="ECO:0000256" key="2">
    <source>
        <dbReference type="ARBA" id="ARBA00010221"/>
    </source>
</evidence>
<dbReference type="InterPro" id="IPR010070">
    <property type="entry name" value="YjcZ-like"/>
</dbReference>
<evidence type="ECO:0008006" key="9">
    <source>
        <dbReference type="Google" id="ProtNLM"/>
    </source>
</evidence>
<evidence type="ECO:0000313" key="7">
    <source>
        <dbReference type="EMBL" id="RBW70465.1"/>
    </source>
</evidence>
<dbReference type="Pfam" id="PF09680">
    <property type="entry name" value="YjcZ_2"/>
    <property type="match status" value="1"/>
</dbReference>
<dbReference type="GO" id="GO:0016020">
    <property type="term" value="C:membrane"/>
    <property type="evidence" value="ECO:0007669"/>
    <property type="project" value="UniProtKB-SubCell"/>
</dbReference>
<evidence type="ECO:0000256" key="4">
    <source>
        <dbReference type="ARBA" id="ARBA00022989"/>
    </source>
</evidence>
<dbReference type="NCBIfam" id="TIGR01732">
    <property type="entry name" value="tiny_TM_bacill"/>
    <property type="match status" value="1"/>
</dbReference>
<gene>
    <name evidence="7" type="ORF">DS031_05410</name>
</gene>
<accession>A0A366XZA1</accession>
<comment type="similarity">
    <text evidence="2">Belongs to the SscA family.</text>
</comment>
<proteinExistence type="inferred from homology"/>
<sequence>MSCCYGQSYYPYSPGYPYNYYKGSGYGFALIVVLLVLLLIIGGGYYYYSKYY</sequence>
<protein>
    <recommendedName>
        <fullName evidence="9">Sporulation protein YjcZ</fullName>
    </recommendedName>
</protein>
<evidence type="ECO:0000313" key="8">
    <source>
        <dbReference type="Proteomes" id="UP000253314"/>
    </source>
</evidence>
<comment type="subcellular location">
    <subcellularLocation>
        <location evidence="1">Membrane</location>
        <topology evidence="1">Single-pass membrane protein</topology>
    </subcellularLocation>
</comment>
<comment type="caution">
    <text evidence="7">The sequence shown here is derived from an EMBL/GenBank/DDBJ whole genome shotgun (WGS) entry which is preliminary data.</text>
</comment>
<reference evidence="7 8" key="1">
    <citation type="submission" date="2018-07" db="EMBL/GenBank/DDBJ databases">
        <title>Lottiidibacillus patelloidae gen. nov., sp. nov., isolated from the intestinal tract of a marine limpet and the reclassification of B. taeanensis BH030017T, B. algicola KMM 3737T and B. hwajinpoensis SW-72T as genus Lottiidibacillus.</title>
        <authorList>
            <person name="Liu R."/>
            <person name="Huang Z."/>
        </authorList>
    </citation>
    <scope>NUCLEOTIDE SEQUENCE [LARGE SCALE GENOMIC DNA]</scope>
    <source>
        <strain evidence="7 8">BH030017</strain>
    </source>
</reference>
<dbReference type="AlphaFoldDB" id="A0A366XZA1"/>
<dbReference type="Proteomes" id="UP000253314">
    <property type="component" value="Unassembled WGS sequence"/>
</dbReference>
<keyword evidence="4 6" id="KW-1133">Transmembrane helix</keyword>
<dbReference type="RefSeq" id="WP_113804915.1">
    <property type="nucleotide sequence ID" value="NZ_QOCW01000004.1"/>
</dbReference>
<evidence type="ECO:0000256" key="1">
    <source>
        <dbReference type="ARBA" id="ARBA00004167"/>
    </source>
</evidence>
<keyword evidence="5 6" id="KW-0472">Membrane</keyword>
<evidence type="ECO:0000256" key="5">
    <source>
        <dbReference type="ARBA" id="ARBA00023136"/>
    </source>
</evidence>
<name>A0A366XZA1_9BACI</name>
<dbReference type="EMBL" id="QOCW01000004">
    <property type="protein sequence ID" value="RBW70465.1"/>
    <property type="molecule type" value="Genomic_DNA"/>
</dbReference>
<evidence type="ECO:0000256" key="3">
    <source>
        <dbReference type="ARBA" id="ARBA00022692"/>
    </source>
</evidence>